<evidence type="ECO:0000313" key="1">
    <source>
        <dbReference type="EMBL" id="GKX28674.1"/>
    </source>
</evidence>
<reference evidence="1" key="1">
    <citation type="submission" date="2022-06" db="EMBL/GenBank/DDBJ databases">
        <title>Vallitalea longa sp. nov., an anaerobic bacterium isolated from marine sediment.</title>
        <authorList>
            <person name="Hirano S."/>
            <person name="Terahara T."/>
            <person name="Mori K."/>
            <person name="Hamada M."/>
            <person name="Matsumoto R."/>
            <person name="Kobayashi T."/>
        </authorList>
    </citation>
    <scope>NUCLEOTIDE SEQUENCE</scope>
    <source>
        <strain evidence="1">SH18-1</strain>
    </source>
</reference>
<accession>A0A9W5YB20</accession>
<dbReference type="Pfam" id="PF14196">
    <property type="entry name" value="ATC_hydrolase"/>
    <property type="match status" value="1"/>
</dbReference>
<evidence type="ECO:0000313" key="2">
    <source>
        <dbReference type="Proteomes" id="UP001144256"/>
    </source>
</evidence>
<comment type="caution">
    <text evidence="1">The sequence shown here is derived from an EMBL/GenBank/DDBJ whole genome shotgun (WGS) entry which is preliminary data.</text>
</comment>
<sequence length="201" mass="23498">MYDTEKVAKPMIPFIVYGVLKGYIKRPTLFMVGTLFSYPKFMKKFKHRYPLDFLKTAAFMAHLYKRLQCKLDKNIAYEVTRATFLTSAAAVMQANFRFVEAERNFDNLVKYQQKTQAEGMTKNNKMVITELTDKKYCFKVTKCMFFEFFSEIEMSELTTIMCSVDNLIFNTYLPNRIVFKREVGATIADGASHCKFDIILK</sequence>
<keyword evidence="2" id="KW-1185">Reference proteome</keyword>
<dbReference type="AlphaFoldDB" id="A0A9W5YB20"/>
<dbReference type="RefSeq" id="WP_281813220.1">
    <property type="nucleotide sequence ID" value="NZ_BRLB01000001.1"/>
</dbReference>
<proteinExistence type="predicted"/>
<name>A0A9W5YB20_9FIRM</name>
<protein>
    <recommendedName>
        <fullName evidence="3">L-2-amino-thiazoline-4-carboxylic acid hydrolase</fullName>
    </recommendedName>
</protein>
<evidence type="ECO:0008006" key="3">
    <source>
        <dbReference type="Google" id="ProtNLM"/>
    </source>
</evidence>
<dbReference type="EMBL" id="BRLB01000001">
    <property type="protein sequence ID" value="GKX28674.1"/>
    <property type="molecule type" value="Genomic_DNA"/>
</dbReference>
<organism evidence="1 2">
    <name type="scientific">Vallitalea longa</name>
    <dbReference type="NCBI Taxonomy" id="2936439"/>
    <lineage>
        <taxon>Bacteria</taxon>
        <taxon>Bacillati</taxon>
        <taxon>Bacillota</taxon>
        <taxon>Clostridia</taxon>
        <taxon>Lachnospirales</taxon>
        <taxon>Vallitaleaceae</taxon>
        <taxon>Vallitalea</taxon>
    </lineage>
</organism>
<dbReference type="Proteomes" id="UP001144256">
    <property type="component" value="Unassembled WGS sequence"/>
</dbReference>
<dbReference type="InterPro" id="IPR026002">
    <property type="entry name" value="ATC_hydrolase-like"/>
</dbReference>
<gene>
    <name evidence="1" type="ORF">SH1V18_11540</name>
</gene>